<dbReference type="PATRIC" id="fig|1107882.3.peg.2536"/>
<dbReference type="RefSeq" id="WP_008836215.1">
    <property type="nucleotide sequence ID" value="NZ_AHAM01000097.1"/>
</dbReference>
<proteinExistence type="predicted"/>
<evidence type="ECO:0000313" key="1">
    <source>
        <dbReference type="EMBL" id="EHK56867.1"/>
    </source>
</evidence>
<name>H0HR05_9HYPH</name>
<dbReference type="AlphaFoldDB" id="H0HR05"/>
<sequence length="65" mass="7095">MTGHHPTDANEKRACKGGETRCVQTLMSHMEECQVCGTAVARDLIDHPFFGFAADCPKAEEQDDG</sequence>
<gene>
    <name evidence="1" type="ORF">MAXJ12_12937</name>
</gene>
<evidence type="ECO:0000313" key="2">
    <source>
        <dbReference type="Proteomes" id="UP000003250"/>
    </source>
</evidence>
<reference evidence="1 2" key="1">
    <citation type="journal article" date="2012" name="J. Bacteriol.">
        <title>Draft Genome Sequence of Mesorhizobium alhagi CCNWXJ12-2T, a Novel Salt-Resistant Species Isolated from the Desert of Northwestern China.</title>
        <authorList>
            <person name="Zhou M."/>
            <person name="Chen W."/>
            <person name="Chen H."/>
            <person name="Wei G."/>
        </authorList>
    </citation>
    <scope>NUCLEOTIDE SEQUENCE [LARGE SCALE GENOMIC DNA]</scope>
    <source>
        <strain evidence="1 2">CCNWXJ12-2</strain>
    </source>
</reference>
<dbReference type="OrthoDB" id="4123279at1224"/>
<accession>H0HR05</accession>
<organism evidence="1 2">
    <name type="scientific">Mesorhizobium alhagi CCNWXJ12-2</name>
    <dbReference type="NCBI Taxonomy" id="1107882"/>
    <lineage>
        <taxon>Bacteria</taxon>
        <taxon>Pseudomonadati</taxon>
        <taxon>Pseudomonadota</taxon>
        <taxon>Alphaproteobacteria</taxon>
        <taxon>Hyphomicrobiales</taxon>
        <taxon>Phyllobacteriaceae</taxon>
        <taxon>Allomesorhizobium</taxon>
    </lineage>
</organism>
<keyword evidence="2" id="KW-1185">Reference proteome</keyword>
<protein>
    <submittedName>
        <fullName evidence="1">Uncharacterized protein</fullName>
    </submittedName>
</protein>
<dbReference type="Proteomes" id="UP000003250">
    <property type="component" value="Unassembled WGS sequence"/>
</dbReference>
<dbReference type="EMBL" id="AHAM01000097">
    <property type="protein sequence ID" value="EHK56867.1"/>
    <property type="molecule type" value="Genomic_DNA"/>
</dbReference>